<keyword evidence="2" id="KW-1185">Reference proteome</keyword>
<comment type="caution">
    <text evidence="1">The sequence shown here is derived from an EMBL/GenBank/DDBJ whole genome shotgun (WGS) entry which is preliminary data.</text>
</comment>
<evidence type="ECO:0000313" key="1">
    <source>
        <dbReference type="EMBL" id="CAF1034478.1"/>
    </source>
</evidence>
<dbReference type="EMBL" id="CAJNOC010004821">
    <property type="protein sequence ID" value="CAF1034478.1"/>
    <property type="molecule type" value="Genomic_DNA"/>
</dbReference>
<organism evidence="1 2">
    <name type="scientific">Brachionus calyciflorus</name>
    <dbReference type="NCBI Taxonomy" id="104777"/>
    <lineage>
        <taxon>Eukaryota</taxon>
        <taxon>Metazoa</taxon>
        <taxon>Spiralia</taxon>
        <taxon>Gnathifera</taxon>
        <taxon>Rotifera</taxon>
        <taxon>Eurotatoria</taxon>
        <taxon>Monogononta</taxon>
        <taxon>Pseudotrocha</taxon>
        <taxon>Ploima</taxon>
        <taxon>Brachionidae</taxon>
        <taxon>Brachionus</taxon>
    </lineage>
</organism>
<gene>
    <name evidence="1" type="ORF">OXX778_LOCUS18037</name>
</gene>
<reference evidence="1" key="1">
    <citation type="submission" date="2021-02" db="EMBL/GenBank/DDBJ databases">
        <authorList>
            <person name="Nowell W R."/>
        </authorList>
    </citation>
    <scope>NUCLEOTIDE SEQUENCE</scope>
    <source>
        <strain evidence="1">Ploen Becks lab</strain>
    </source>
</reference>
<name>A0A814JBC6_9BILA</name>
<evidence type="ECO:0000313" key="2">
    <source>
        <dbReference type="Proteomes" id="UP000663879"/>
    </source>
</evidence>
<protein>
    <submittedName>
        <fullName evidence="1">Uncharacterized protein</fullName>
    </submittedName>
</protein>
<proteinExistence type="predicted"/>
<dbReference type="AlphaFoldDB" id="A0A814JBC6"/>
<accession>A0A814JBC6</accession>
<sequence length="94" mass="11349">MEVEPQDENTDSKEYKKIIDLIYSYSTEYEFEEFEKMKNYILMQPKSLAHWSTEAKHKLFNIIFLASNYYDESLKNSVNEENLKFLCESKHFSN</sequence>
<dbReference type="Proteomes" id="UP000663879">
    <property type="component" value="Unassembled WGS sequence"/>
</dbReference>